<evidence type="ECO:0000313" key="3">
    <source>
        <dbReference type="Proteomes" id="UP000678091"/>
    </source>
</evidence>
<organism evidence="2 3">
    <name type="scientific">Pseudomonas phage Medea1</name>
    <dbReference type="NCBI Taxonomy" id="2834256"/>
    <lineage>
        <taxon>Viruses</taxon>
        <taxon>Duplodnaviria</taxon>
        <taxon>Heunggongvirae</taxon>
        <taxon>Uroviricota</taxon>
        <taxon>Caudoviricetes</taxon>
        <taxon>Medeavirus</taxon>
        <taxon>Medeavirus medea1</taxon>
    </lineage>
</organism>
<keyword evidence="1" id="KW-0472">Membrane</keyword>
<name>A0A8E7FNS5_9CAUD</name>
<reference evidence="2" key="1">
    <citation type="submission" date="2021-04" db="EMBL/GenBank/DDBJ databases">
        <title>A novel bacteriophage against Pseudomonas syringae pv. tomato and it's prophylactic efficacy.</title>
        <authorList>
            <person name="Skliros D."/>
            <person name="Papazoglou P."/>
            <person name="Paraskevopoulou E.G."/>
            <person name="Gkizi D."/>
            <person name="Goumas D.E."/>
            <person name="Tjamos S."/>
            <person name="Flemetakis E."/>
        </authorList>
    </citation>
    <scope>NUCLEOTIDE SEQUENCE</scope>
</reference>
<proteinExistence type="predicted"/>
<dbReference type="EMBL" id="MW862109">
    <property type="protein sequence ID" value="QVW29115.1"/>
    <property type="molecule type" value="Genomic_DNA"/>
</dbReference>
<evidence type="ECO:0000313" key="2">
    <source>
        <dbReference type="EMBL" id="QVW29115.1"/>
    </source>
</evidence>
<keyword evidence="1" id="KW-1133">Transmembrane helix</keyword>
<accession>A0A8E7FNS5</accession>
<dbReference type="Proteomes" id="UP000678091">
    <property type="component" value="Segment"/>
</dbReference>
<protein>
    <submittedName>
        <fullName evidence="2">Uncharacterized protein</fullName>
    </submittedName>
</protein>
<evidence type="ECO:0000256" key="1">
    <source>
        <dbReference type="SAM" id="Phobius"/>
    </source>
</evidence>
<gene>
    <name evidence="2" type="ORF">Medea1_0048</name>
</gene>
<sequence>MTVEKLMLWVYRAGFWVMFILLQFTFSQRDEARQFHAQFNDMQLVCRMVKP</sequence>
<keyword evidence="3" id="KW-1185">Reference proteome</keyword>
<feature type="transmembrane region" description="Helical" evidence="1">
    <location>
        <begin position="6"/>
        <end position="26"/>
    </location>
</feature>
<keyword evidence="1" id="KW-0812">Transmembrane</keyword>